<evidence type="ECO:0000313" key="4">
    <source>
        <dbReference type="Proteomes" id="UP001500552"/>
    </source>
</evidence>
<organism evidence="3 4">
    <name type="scientific">Pontibacter saemangeumensis</name>
    <dbReference type="NCBI Taxonomy" id="1084525"/>
    <lineage>
        <taxon>Bacteria</taxon>
        <taxon>Pseudomonadati</taxon>
        <taxon>Bacteroidota</taxon>
        <taxon>Cytophagia</taxon>
        <taxon>Cytophagales</taxon>
        <taxon>Hymenobacteraceae</taxon>
        <taxon>Pontibacter</taxon>
    </lineage>
</organism>
<evidence type="ECO:0000256" key="1">
    <source>
        <dbReference type="SAM" id="Phobius"/>
    </source>
</evidence>
<comment type="caution">
    <text evidence="3">The sequence shown here is derived from an EMBL/GenBank/DDBJ whole genome shotgun (WGS) entry which is preliminary data.</text>
</comment>
<name>A0ABP8LPC3_9BACT</name>
<feature type="transmembrane region" description="Helical" evidence="1">
    <location>
        <begin position="104"/>
        <end position="122"/>
    </location>
</feature>
<proteinExistence type="predicted"/>
<dbReference type="PANTHER" id="PTHR28008">
    <property type="entry name" value="DOMAIN PROTEIN, PUTATIVE (AFU_ORTHOLOGUE AFUA_3G10980)-RELATED"/>
    <property type="match status" value="1"/>
</dbReference>
<reference evidence="4" key="1">
    <citation type="journal article" date="2019" name="Int. J. Syst. Evol. Microbiol.">
        <title>The Global Catalogue of Microorganisms (GCM) 10K type strain sequencing project: providing services to taxonomists for standard genome sequencing and annotation.</title>
        <authorList>
            <consortium name="The Broad Institute Genomics Platform"/>
            <consortium name="The Broad Institute Genome Sequencing Center for Infectious Disease"/>
            <person name="Wu L."/>
            <person name="Ma J."/>
        </authorList>
    </citation>
    <scope>NUCLEOTIDE SEQUENCE [LARGE SCALE GENOMIC DNA]</scope>
    <source>
        <strain evidence="4">JCM 17926</strain>
    </source>
</reference>
<feature type="domain" description="VanZ-like" evidence="2">
    <location>
        <begin position="35"/>
        <end position="121"/>
    </location>
</feature>
<evidence type="ECO:0000259" key="2">
    <source>
        <dbReference type="Pfam" id="PF04892"/>
    </source>
</evidence>
<feature type="transmembrane region" description="Helical" evidence="1">
    <location>
        <begin position="71"/>
        <end position="92"/>
    </location>
</feature>
<dbReference type="Pfam" id="PF04892">
    <property type="entry name" value="VanZ"/>
    <property type="match status" value="1"/>
</dbReference>
<keyword evidence="1" id="KW-0472">Membrane</keyword>
<feature type="transmembrane region" description="Helical" evidence="1">
    <location>
        <begin position="41"/>
        <end position="59"/>
    </location>
</feature>
<keyword evidence="4" id="KW-1185">Reference proteome</keyword>
<dbReference type="Proteomes" id="UP001500552">
    <property type="component" value="Unassembled WGS sequence"/>
</dbReference>
<protein>
    <recommendedName>
        <fullName evidence="2">VanZ-like domain-containing protein</fullName>
    </recommendedName>
</protein>
<dbReference type="EMBL" id="BAABHC010000011">
    <property type="protein sequence ID" value="GAA4431885.1"/>
    <property type="molecule type" value="Genomic_DNA"/>
</dbReference>
<dbReference type="InterPro" id="IPR006976">
    <property type="entry name" value="VanZ-like"/>
</dbReference>
<dbReference type="PANTHER" id="PTHR28008:SF1">
    <property type="entry name" value="DOMAIN PROTEIN, PUTATIVE (AFU_ORTHOLOGUE AFUA_3G10980)-RELATED"/>
    <property type="match status" value="1"/>
</dbReference>
<keyword evidence="1" id="KW-1133">Transmembrane helix</keyword>
<sequence length="124" mass="14387">MILRYNLFTMMWAAVILLTTLLPSSSMPAVSVWELFSFDSFAHAFLFSVLTFLMIVGLAKQFTFPRLRHYTIRYSLFLSTMFGISIELMQHYFIPGRQGDIIDVLANTIGCLLGIVLFKWIYVW</sequence>
<evidence type="ECO:0000313" key="3">
    <source>
        <dbReference type="EMBL" id="GAA4431885.1"/>
    </source>
</evidence>
<accession>A0ABP8LPC3</accession>
<keyword evidence="1" id="KW-0812">Transmembrane</keyword>
<gene>
    <name evidence="3" type="ORF">GCM10023188_19850</name>
</gene>
<dbReference type="NCBIfam" id="NF037970">
    <property type="entry name" value="vanZ_1"/>
    <property type="match status" value="1"/>
</dbReference>